<evidence type="ECO:0000313" key="8">
    <source>
        <dbReference type="EMBL" id="RXR30197.1"/>
    </source>
</evidence>
<evidence type="ECO:0000256" key="1">
    <source>
        <dbReference type="ARBA" id="ARBA00008857"/>
    </source>
</evidence>
<evidence type="ECO:0000256" key="4">
    <source>
        <dbReference type="ARBA" id="ARBA00023172"/>
    </source>
</evidence>
<name>A0A4Q1KKF0_9CELL</name>
<feature type="compositionally biased region" description="Basic and acidic residues" evidence="5">
    <location>
        <begin position="78"/>
        <end position="87"/>
    </location>
</feature>
<dbReference type="Gene3D" id="1.10.150.130">
    <property type="match status" value="1"/>
</dbReference>
<dbReference type="GO" id="GO:0015074">
    <property type="term" value="P:DNA integration"/>
    <property type="evidence" value="ECO:0007669"/>
    <property type="project" value="UniProtKB-KW"/>
</dbReference>
<dbReference type="Proteomes" id="UP000289805">
    <property type="component" value="Unassembled WGS sequence"/>
</dbReference>
<evidence type="ECO:0000256" key="2">
    <source>
        <dbReference type="ARBA" id="ARBA00022908"/>
    </source>
</evidence>
<dbReference type="EMBL" id="SDJR01000005">
    <property type="protein sequence ID" value="RXR25754.1"/>
    <property type="molecule type" value="Genomic_DNA"/>
</dbReference>
<dbReference type="PANTHER" id="PTHR30629">
    <property type="entry name" value="PROPHAGE INTEGRASE"/>
    <property type="match status" value="1"/>
</dbReference>
<reference evidence="9 10" key="1">
    <citation type="submission" date="2019-01" db="EMBL/GenBank/DDBJ databases">
        <title>Oerskovia turbata Genome sequencing and assembly.</title>
        <authorList>
            <person name="Dou T."/>
        </authorList>
    </citation>
    <scope>NUCLEOTIDE SEQUENCE [LARGE SCALE GENOMIC DNA]</scope>
    <source>
        <strain evidence="8 9">JCM12123</strain>
        <strain evidence="7 10">JCM3160</strain>
    </source>
</reference>
<dbReference type="Proteomes" id="UP000290517">
    <property type="component" value="Unassembled WGS sequence"/>
</dbReference>
<comment type="similarity">
    <text evidence="1">Belongs to the 'phage' integrase family.</text>
</comment>
<dbReference type="SUPFAM" id="SSF56349">
    <property type="entry name" value="DNA breaking-rejoining enzymes"/>
    <property type="match status" value="1"/>
</dbReference>
<dbReference type="OrthoDB" id="1822491at2"/>
<accession>A0A4Q1KKF0</accession>
<dbReference type="CDD" id="cd01189">
    <property type="entry name" value="INT_ICEBs1_C_like"/>
    <property type="match status" value="1"/>
</dbReference>
<evidence type="ECO:0000256" key="3">
    <source>
        <dbReference type="ARBA" id="ARBA00023125"/>
    </source>
</evidence>
<organism evidence="8 9">
    <name type="scientific">Oerskovia turbata</name>
    <dbReference type="NCBI Taxonomy" id="1713"/>
    <lineage>
        <taxon>Bacteria</taxon>
        <taxon>Bacillati</taxon>
        <taxon>Actinomycetota</taxon>
        <taxon>Actinomycetes</taxon>
        <taxon>Micrococcales</taxon>
        <taxon>Cellulomonadaceae</taxon>
        <taxon>Oerskovia</taxon>
    </lineage>
</organism>
<dbReference type="EMBL" id="SDJQ01000030">
    <property type="protein sequence ID" value="RXR30197.1"/>
    <property type="molecule type" value="Genomic_DNA"/>
</dbReference>
<evidence type="ECO:0000259" key="6">
    <source>
        <dbReference type="PROSITE" id="PS51898"/>
    </source>
</evidence>
<dbReference type="InterPro" id="IPR013762">
    <property type="entry name" value="Integrase-like_cat_sf"/>
</dbReference>
<dbReference type="PANTHER" id="PTHR30629:SF2">
    <property type="entry name" value="PROPHAGE INTEGRASE INTS-RELATED"/>
    <property type="match status" value="1"/>
</dbReference>
<dbReference type="STRING" id="1713.GCA_000718325_01603"/>
<dbReference type="PROSITE" id="PS51898">
    <property type="entry name" value="TYR_RECOMBINASE"/>
    <property type="match status" value="1"/>
</dbReference>
<protein>
    <submittedName>
        <fullName evidence="8">Site-specific integrase</fullName>
    </submittedName>
</protein>
<evidence type="ECO:0000313" key="9">
    <source>
        <dbReference type="Proteomes" id="UP000289805"/>
    </source>
</evidence>
<keyword evidence="2" id="KW-0229">DNA integration</keyword>
<evidence type="ECO:0000256" key="5">
    <source>
        <dbReference type="SAM" id="MobiDB-lite"/>
    </source>
</evidence>
<comment type="caution">
    <text evidence="8">The sequence shown here is derived from an EMBL/GenBank/DDBJ whole genome shotgun (WGS) entry which is preliminary data.</text>
</comment>
<dbReference type="AlphaFoldDB" id="A0A4Q1KKF0"/>
<gene>
    <name evidence="7" type="ORF">EQW73_09595</name>
    <name evidence="8" type="ORF">EQW78_17480</name>
</gene>
<feature type="domain" description="Tyr recombinase" evidence="6">
    <location>
        <begin position="207"/>
        <end position="423"/>
    </location>
</feature>
<dbReference type="InterPro" id="IPR050808">
    <property type="entry name" value="Phage_Integrase"/>
</dbReference>
<evidence type="ECO:0000313" key="10">
    <source>
        <dbReference type="Proteomes" id="UP000290517"/>
    </source>
</evidence>
<dbReference type="InterPro" id="IPR011010">
    <property type="entry name" value="DNA_brk_join_enz"/>
</dbReference>
<evidence type="ECO:0000313" key="7">
    <source>
        <dbReference type="EMBL" id="RXR25754.1"/>
    </source>
</evidence>
<keyword evidence="3" id="KW-0238">DNA-binding</keyword>
<dbReference type="Gene3D" id="1.10.443.10">
    <property type="entry name" value="Intergrase catalytic core"/>
    <property type="match status" value="1"/>
</dbReference>
<dbReference type="GO" id="GO:0006310">
    <property type="term" value="P:DNA recombination"/>
    <property type="evidence" value="ECO:0007669"/>
    <property type="project" value="UniProtKB-KW"/>
</dbReference>
<feature type="region of interest" description="Disordered" evidence="5">
    <location>
        <begin position="61"/>
        <end position="87"/>
    </location>
</feature>
<dbReference type="InterPro" id="IPR002104">
    <property type="entry name" value="Integrase_catalytic"/>
</dbReference>
<keyword evidence="10" id="KW-1185">Reference proteome</keyword>
<sequence length="433" mass="47536">MEGREGMAVARVGRGRVHRLPWRAAGTVSVKKRVYSYTGDNGESRTRTVWRARVWTYPPHGPRREVEEEFSTRAQADAWERKQRDSARGRNLDLERTRLSDSGLWERAEPVLRRRLAPRTFSYYRDGWNARVIKTFGATKVGDISVGEVERAQAEWARTGSVHTARQARFALSAVLGVAVRDGLLSANPARSATSSNAEKRHRQERKVGMTLTPAQLAALVEAIRALPNGEPYAVMVDLMGSAGLRYGETAALQVGDVDLVRGILSVTRSVSEMTKDDADLAAGYSREGNLVWGPPKGGKSRLVPIPRHLVGPLSELLAKQPRSAQVFRSERTGYVIRGNVLKSKVKATKGNGETAQGWTVFVAWLGFAGLRVHDLRATAATNMLAAGVPPHVVRDILGHEDIKVTNGYARSHDDAFTRAVESLAAYSQRGGV</sequence>
<dbReference type="InterPro" id="IPR010998">
    <property type="entry name" value="Integrase_recombinase_N"/>
</dbReference>
<dbReference type="GO" id="GO:0003677">
    <property type="term" value="F:DNA binding"/>
    <property type="evidence" value="ECO:0007669"/>
    <property type="project" value="UniProtKB-KW"/>
</dbReference>
<dbReference type="Pfam" id="PF00589">
    <property type="entry name" value="Phage_integrase"/>
    <property type="match status" value="1"/>
</dbReference>
<proteinExistence type="inferred from homology"/>
<keyword evidence="4" id="KW-0233">DNA recombination</keyword>